<keyword evidence="3" id="KW-1185">Reference proteome</keyword>
<feature type="non-terminal residue" evidence="2">
    <location>
        <position position="1"/>
    </location>
</feature>
<protein>
    <recommendedName>
        <fullName evidence="4">Polyprotein</fullName>
    </recommendedName>
</protein>
<dbReference type="Proteomes" id="UP001432027">
    <property type="component" value="Unassembled WGS sequence"/>
</dbReference>
<dbReference type="EMBL" id="BTSX01000001">
    <property type="protein sequence ID" value="GMS81134.1"/>
    <property type="molecule type" value="Genomic_DNA"/>
</dbReference>
<name>A0AAV5SCS7_9BILA</name>
<comment type="caution">
    <text evidence="2">The sequence shown here is derived from an EMBL/GenBank/DDBJ whole genome shotgun (WGS) entry which is preliminary data.</text>
</comment>
<dbReference type="EMBL" id="BTSX01000001">
    <property type="protein sequence ID" value="GMS81136.1"/>
    <property type="molecule type" value="Genomic_DNA"/>
</dbReference>
<evidence type="ECO:0000313" key="2">
    <source>
        <dbReference type="EMBL" id="GMS81136.1"/>
    </source>
</evidence>
<accession>A0AAV5SCS7</accession>
<evidence type="ECO:0008006" key="4">
    <source>
        <dbReference type="Google" id="ProtNLM"/>
    </source>
</evidence>
<gene>
    <name evidence="1" type="ORF">PENTCL1PPCAC_3309</name>
    <name evidence="2" type="ORF">PENTCL1PPCAC_3311</name>
</gene>
<reference evidence="2" key="1">
    <citation type="submission" date="2023-10" db="EMBL/GenBank/DDBJ databases">
        <title>Genome assembly of Pristionchus species.</title>
        <authorList>
            <person name="Yoshida K."/>
            <person name="Sommer R.J."/>
        </authorList>
    </citation>
    <scope>NUCLEOTIDE SEQUENCE</scope>
    <source>
        <strain evidence="2">RS0144</strain>
    </source>
</reference>
<proteinExistence type="predicted"/>
<sequence>SRCHEPVHIPLTCEDCAPSSQMGIATSEGRLSQSVPRLLWILERFETVCEPLRMLKSKQWERNIKFMIQYDRKNGKDLEKCMRQTARLLLARRTQKIMGRESMQLMKGSEEEVDIMWTELERRFNDGLHREGET</sequence>
<dbReference type="AlphaFoldDB" id="A0AAV5SCS7"/>
<evidence type="ECO:0000313" key="3">
    <source>
        <dbReference type="Proteomes" id="UP001432027"/>
    </source>
</evidence>
<feature type="non-terminal residue" evidence="2">
    <location>
        <position position="134"/>
    </location>
</feature>
<organism evidence="2 3">
    <name type="scientific">Pristionchus entomophagus</name>
    <dbReference type="NCBI Taxonomy" id="358040"/>
    <lineage>
        <taxon>Eukaryota</taxon>
        <taxon>Metazoa</taxon>
        <taxon>Ecdysozoa</taxon>
        <taxon>Nematoda</taxon>
        <taxon>Chromadorea</taxon>
        <taxon>Rhabditida</taxon>
        <taxon>Rhabditina</taxon>
        <taxon>Diplogasteromorpha</taxon>
        <taxon>Diplogasteroidea</taxon>
        <taxon>Neodiplogasteridae</taxon>
        <taxon>Pristionchus</taxon>
    </lineage>
</organism>
<evidence type="ECO:0000313" key="1">
    <source>
        <dbReference type="EMBL" id="GMS81134.1"/>
    </source>
</evidence>